<dbReference type="AlphaFoldDB" id="A0ABD5X7S7"/>
<comment type="caution">
    <text evidence="1">The sequence shown here is derived from an EMBL/GenBank/DDBJ whole genome shotgun (WGS) entry which is preliminary data.</text>
</comment>
<gene>
    <name evidence="1" type="ORF">ACFQJ7_14815</name>
</gene>
<evidence type="ECO:0000313" key="1">
    <source>
        <dbReference type="EMBL" id="MFC7127271.1"/>
    </source>
</evidence>
<organism evidence="1 2">
    <name type="scientific">Halovenus rubra</name>
    <dbReference type="NCBI Taxonomy" id="869890"/>
    <lineage>
        <taxon>Archaea</taxon>
        <taxon>Methanobacteriati</taxon>
        <taxon>Methanobacteriota</taxon>
        <taxon>Stenosarchaea group</taxon>
        <taxon>Halobacteria</taxon>
        <taxon>Halobacteriales</taxon>
        <taxon>Haloarculaceae</taxon>
        <taxon>Halovenus</taxon>
    </lineage>
</organism>
<reference evidence="1 2" key="1">
    <citation type="journal article" date="2014" name="Int. J. Syst. Evol. Microbiol.">
        <title>Complete genome sequence of Corynebacterium casei LMG S-19264T (=DSM 44701T), isolated from a smear-ripened cheese.</title>
        <authorList>
            <consortium name="US DOE Joint Genome Institute (JGI-PGF)"/>
            <person name="Walter F."/>
            <person name="Albersmeier A."/>
            <person name="Kalinowski J."/>
            <person name="Ruckert C."/>
        </authorList>
    </citation>
    <scope>NUCLEOTIDE SEQUENCE [LARGE SCALE GENOMIC DNA]</scope>
    <source>
        <strain evidence="1 2">CGMCC 4.7215</strain>
    </source>
</reference>
<accession>A0ABD5X7S7</accession>
<dbReference type="EMBL" id="JBHSZQ010000049">
    <property type="protein sequence ID" value="MFC7127271.1"/>
    <property type="molecule type" value="Genomic_DNA"/>
</dbReference>
<sequence>MAESQFAIQVRPTRRYPHSGGVEYEGKMLFRLVPATERPTETLEATLASVLDTGPYRYGDFFSLPMPLYLVRDEDTCDVFRVSIRDGVIRLHVLPETESAGLRAMYERLTERTDTNWHIEREMDRSDHSHA</sequence>
<name>A0ABD5X7S7_9EURY</name>
<protein>
    <submittedName>
        <fullName evidence="1">Uncharacterized protein</fullName>
    </submittedName>
</protein>
<proteinExistence type="predicted"/>
<evidence type="ECO:0000313" key="2">
    <source>
        <dbReference type="Proteomes" id="UP001596414"/>
    </source>
</evidence>
<dbReference type="Proteomes" id="UP001596414">
    <property type="component" value="Unassembled WGS sequence"/>
</dbReference>
<dbReference type="RefSeq" id="WP_267636590.1">
    <property type="nucleotide sequence ID" value="NZ_JAODIY010000005.1"/>
</dbReference>